<feature type="transmembrane region" description="Helical" evidence="2">
    <location>
        <begin position="33"/>
        <end position="57"/>
    </location>
</feature>
<feature type="compositionally biased region" description="Low complexity" evidence="1">
    <location>
        <begin position="73"/>
        <end position="85"/>
    </location>
</feature>
<feature type="compositionally biased region" description="Basic and acidic residues" evidence="1">
    <location>
        <begin position="1"/>
        <end position="14"/>
    </location>
</feature>
<feature type="compositionally biased region" description="Low complexity" evidence="1">
    <location>
        <begin position="122"/>
        <end position="146"/>
    </location>
</feature>
<sequence length="196" mass="21003">MHQNKDNSSEEKQANDSQDNAPSRRANRKSYRYTKLIVTVVGIVIVLLFISPIIAYMHNQNNFNRPQTDAQIASSKAKSRASSRAIVEKNAKTQASSANASRSKAKKASSLAAAKSSSLAATSSKTSTSSADSSSKTSSSSSSQSSQTEKKYVTVPAGEGLYRIAVNNGITQQKLMELNGLTSSSELKPGQRLRVK</sequence>
<evidence type="ECO:0000259" key="3">
    <source>
        <dbReference type="PROSITE" id="PS51782"/>
    </source>
</evidence>
<dbReference type="InterPro" id="IPR036779">
    <property type="entry name" value="LysM_dom_sf"/>
</dbReference>
<name>A0A0R2J077_9LACO</name>
<dbReference type="EMBL" id="JQBR01000001">
    <property type="protein sequence ID" value="KRN67594.1"/>
    <property type="molecule type" value="Genomic_DNA"/>
</dbReference>
<dbReference type="AlphaFoldDB" id="A0A0R2J077"/>
<feature type="compositionally biased region" description="Low complexity" evidence="1">
    <location>
        <begin position="95"/>
        <end position="107"/>
    </location>
</feature>
<feature type="region of interest" description="Disordered" evidence="1">
    <location>
        <begin position="122"/>
        <end position="151"/>
    </location>
</feature>
<dbReference type="STRING" id="319652.IV80_GL000137"/>
<evidence type="ECO:0000313" key="5">
    <source>
        <dbReference type="Proteomes" id="UP000051568"/>
    </source>
</evidence>
<dbReference type="RefSeq" id="WP_057748038.1">
    <property type="nucleotide sequence ID" value="NZ_BJVH01000001.1"/>
</dbReference>
<proteinExistence type="predicted"/>
<feature type="domain" description="LysM" evidence="3">
    <location>
        <begin position="151"/>
        <end position="195"/>
    </location>
</feature>
<dbReference type="PROSITE" id="PS51782">
    <property type="entry name" value="LYSM"/>
    <property type="match status" value="1"/>
</dbReference>
<dbReference type="OrthoDB" id="2152150at2"/>
<keyword evidence="2" id="KW-0812">Transmembrane</keyword>
<dbReference type="InterPro" id="IPR018392">
    <property type="entry name" value="LysM"/>
</dbReference>
<evidence type="ECO:0000256" key="2">
    <source>
        <dbReference type="SAM" id="Phobius"/>
    </source>
</evidence>
<dbReference type="CDD" id="cd00118">
    <property type="entry name" value="LysM"/>
    <property type="match status" value="1"/>
</dbReference>
<dbReference type="PATRIC" id="fig|319652.3.peg.139"/>
<feature type="region of interest" description="Disordered" evidence="1">
    <location>
        <begin position="69"/>
        <end position="107"/>
    </location>
</feature>
<evidence type="ECO:0000313" key="4">
    <source>
        <dbReference type="EMBL" id="KRN67594.1"/>
    </source>
</evidence>
<dbReference type="Proteomes" id="UP000051568">
    <property type="component" value="Unassembled WGS sequence"/>
</dbReference>
<comment type="caution">
    <text evidence="4">The sequence shown here is derived from an EMBL/GenBank/DDBJ whole genome shotgun (WGS) entry which is preliminary data.</text>
</comment>
<dbReference type="SMART" id="SM00257">
    <property type="entry name" value="LysM"/>
    <property type="match status" value="1"/>
</dbReference>
<reference evidence="4 5" key="1">
    <citation type="journal article" date="2015" name="Genome Announc.">
        <title>Expanding the biotechnology potential of lactobacilli through comparative genomics of 213 strains and associated genera.</title>
        <authorList>
            <person name="Sun Z."/>
            <person name="Harris H.M."/>
            <person name="McCann A."/>
            <person name="Guo C."/>
            <person name="Argimon S."/>
            <person name="Zhang W."/>
            <person name="Yang X."/>
            <person name="Jeffery I.B."/>
            <person name="Cooney J.C."/>
            <person name="Kagawa T.F."/>
            <person name="Liu W."/>
            <person name="Song Y."/>
            <person name="Salvetti E."/>
            <person name="Wrobel A."/>
            <person name="Rasinkangas P."/>
            <person name="Parkhill J."/>
            <person name="Rea M.C."/>
            <person name="O'Sullivan O."/>
            <person name="Ritari J."/>
            <person name="Douillard F.P."/>
            <person name="Paul Ross R."/>
            <person name="Yang R."/>
            <person name="Briner A.E."/>
            <person name="Felis G.E."/>
            <person name="de Vos W.M."/>
            <person name="Barrangou R."/>
            <person name="Klaenhammer T.R."/>
            <person name="Caufield P.W."/>
            <person name="Cui Y."/>
            <person name="Zhang H."/>
            <person name="O'Toole P.W."/>
        </authorList>
    </citation>
    <scope>NUCLEOTIDE SEQUENCE [LARGE SCALE GENOMIC DNA]</scope>
    <source>
        <strain evidence="4 5">DSM 17757</strain>
    </source>
</reference>
<feature type="region of interest" description="Disordered" evidence="1">
    <location>
        <begin position="1"/>
        <end position="26"/>
    </location>
</feature>
<accession>A0A0R2J077</accession>
<keyword evidence="2" id="KW-0472">Membrane</keyword>
<keyword evidence="5" id="KW-1185">Reference proteome</keyword>
<gene>
    <name evidence="4" type="ORF">IV80_GL000137</name>
</gene>
<evidence type="ECO:0000256" key="1">
    <source>
        <dbReference type="SAM" id="MobiDB-lite"/>
    </source>
</evidence>
<protein>
    <recommendedName>
        <fullName evidence="3">LysM domain-containing protein</fullName>
    </recommendedName>
</protein>
<dbReference type="SUPFAM" id="SSF54106">
    <property type="entry name" value="LysM domain"/>
    <property type="match status" value="1"/>
</dbReference>
<dbReference type="Pfam" id="PF01476">
    <property type="entry name" value="LysM"/>
    <property type="match status" value="1"/>
</dbReference>
<keyword evidence="2" id="KW-1133">Transmembrane helix</keyword>
<dbReference type="Gene3D" id="3.10.350.10">
    <property type="entry name" value="LysM domain"/>
    <property type="match status" value="1"/>
</dbReference>
<organism evidence="4 5">
    <name type="scientific">Pediococcus cellicola</name>
    <dbReference type="NCBI Taxonomy" id="319652"/>
    <lineage>
        <taxon>Bacteria</taxon>
        <taxon>Bacillati</taxon>
        <taxon>Bacillota</taxon>
        <taxon>Bacilli</taxon>
        <taxon>Lactobacillales</taxon>
        <taxon>Lactobacillaceae</taxon>
        <taxon>Pediococcus</taxon>
    </lineage>
</organism>